<name>A0ABP8QBK3_9GAMM</name>
<evidence type="ECO:0000313" key="2">
    <source>
        <dbReference type="Proteomes" id="UP001501321"/>
    </source>
</evidence>
<keyword evidence="2" id="KW-1185">Reference proteome</keyword>
<accession>A0ABP8QBK3</accession>
<evidence type="ECO:0000313" key="1">
    <source>
        <dbReference type="EMBL" id="GAA4499931.1"/>
    </source>
</evidence>
<reference evidence="2" key="1">
    <citation type="journal article" date="2019" name="Int. J. Syst. Evol. Microbiol.">
        <title>The Global Catalogue of Microorganisms (GCM) 10K type strain sequencing project: providing services to taxonomists for standard genome sequencing and annotation.</title>
        <authorList>
            <consortium name="The Broad Institute Genomics Platform"/>
            <consortium name="The Broad Institute Genome Sequencing Center for Infectious Disease"/>
            <person name="Wu L."/>
            <person name="Ma J."/>
        </authorList>
    </citation>
    <scope>NUCLEOTIDE SEQUENCE [LARGE SCALE GENOMIC DNA]</scope>
    <source>
        <strain evidence="2">JCM 32226</strain>
    </source>
</reference>
<comment type="caution">
    <text evidence="1">The sequence shown here is derived from an EMBL/GenBank/DDBJ whole genome shotgun (WGS) entry which is preliminary data.</text>
</comment>
<dbReference type="Proteomes" id="UP001501321">
    <property type="component" value="Unassembled WGS sequence"/>
</dbReference>
<protein>
    <submittedName>
        <fullName evidence="1">Uncharacterized protein</fullName>
    </submittedName>
</protein>
<organism evidence="1 2">
    <name type="scientific">Pseudaeromonas paramecii</name>
    <dbReference type="NCBI Taxonomy" id="2138166"/>
    <lineage>
        <taxon>Bacteria</taxon>
        <taxon>Pseudomonadati</taxon>
        <taxon>Pseudomonadota</taxon>
        <taxon>Gammaproteobacteria</taxon>
        <taxon>Aeromonadales</taxon>
        <taxon>Aeromonadaceae</taxon>
        <taxon>Pseudaeromonas</taxon>
    </lineage>
</organism>
<sequence length="102" mass="11436">MRIQPYQAQLSLSMPPLLHAKHNQQGVLPLAVMIVLASWTDMPAIANLYLPLRCFLVQLCELPDLCLPVSYTGMTGRMGVTILGLWCQLSEWVGRLGHSYVR</sequence>
<proteinExistence type="predicted"/>
<gene>
    <name evidence="1" type="ORF">GCM10023095_20840</name>
</gene>
<dbReference type="EMBL" id="BAABFC010000013">
    <property type="protein sequence ID" value="GAA4499931.1"/>
    <property type="molecule type" value="Genomic_DNA"/>
</dbReference>